<dbReference type="OrthoDB" id="5936191at2"/>
<dbReference type="Proteomes" id="UP000281343">
    <property type="component" value="Unassembled WGS sequence"/>
</dbReference>
<comment type="caution">
    <text evidence="3">The sequence shown here is derived from an EMBL/GenBank/DDBJ whole genome shotgun (WGS) entry which is preliminary data.</text>
</comment>
<dbReference type="AlphaFoldDB" id="A0A3L9YCZ5"/>
<dbReference type="Gene3D" id="3.90.226.10">
    <property type="entry name" value="2-enoyl-CoA Hydratase, Chain A, domain 1"/>
    <property type="match status" value="1"/>
</dbReference>
<name>A0A3L9YCZ5_9RHOB</name>
<dbReference type="SUPFAM" id="SSF52096">
    <property type="entry name" value="ClpP/crotonase"/>
    <property type="match status" value="1"/>
</dbReference>
<reference evidence="3 4" key="1">
    <citation type="submission" date="2018-10" db="EMBL/GenBank/DDBJ databases">
        <authorList>
            <person name="Jung H.S."/>
            <person name="Jeon C.O."/>
        </authorList>
    </citation>
    <scope>NUCLEOTIDE SEQUENCE [LARGE SCALE GENOMIC DNA]</scope>
    <source>
        <strain evidence="3 4">MA-7-27</strain>
    </source>
</reference>
<gene>
    <name evidence="3" type="ORF">D9R08_02950</name>
</gene>
<evidence type="ECO:0000313" key="3">
    <source>
        <dbReference type="EMBL" id="RMA43896.1"/>
    </source>
</evidence>
<feature type="region of interest" description="Disordered" evidence="1">
    <location>
        <begin position="52"/>
        <end position="97"/>
    </location>
</feature>
<evidence type="ECO:0000313" key="4">
    <source>
        <dbReference type="Proteomes" id="UP000281343"/>
    </source>
</evidence>
<evidence type="ECO:0000256" key="1">
    <source>
        <dbReference type="SAM" id="MobiDB-lite"/>
    </source>
</evidence>
<proteinExistence type="predicted"/>
<organism evidence="3 4">
    <name type="scientific">Rhodophyticola porphyridii</name>
    <dbReference type="NCBI Taxonomy" id="1852017"/>
    <lineage>
        <taxon>Bacteria</taxon>
        <taxon>Pseudomonadati</taxon>
        <taxon>Pseudomonadota</taxon>
        <taxon>Alphaproteobacteria</taxon>
        <taxon>Rhodobacterales</taxon>
        <taxon>Roseobacteraceae</taxon>
        <taxon>Rhodophyticola</taxon>
    </lineage>
</organism>
<protein>
    <recommendedName>
        <fullName evidence="5">Clp protease</fullName>
    </recommendedName>
</protein>
<feature type="transmembrane region" description="Helical" evidence="2">
    <location>
        <begin position="21"/>
        <end position="38"/>
    </location>
</feature>
<sequence length="272" mass="28716">MSDRADRPYPRPGRDWTTRRAILAILALQIAMAVVLAGRDLVAALPDLISPARQPTLDTPVAPGDQTRRFRPGDLPARPAVQDPARQTRLPDPGRMPSRLQFTAGGDGVLLLTGAIAPGDAARFEEVLSGPDGTPSIIRLHSTGGSVADALAIGRGVRGAGIATVMEAGDICLSACPYILAGGVSRTVDDAAMVGVHQHYFGENTALPAFLAVEDIQRGQAEVMAHLDAMDVDVRMMLHAMATPPDEIYILLPEDLLGYRMVFDPAADGADG</sequence>
<dbReference type="EMBL" id="RCNT01000001">
    <property type="protein sequence ID" value="RMA43896.1"/>
    <property type="molecule type" value="Genomic_DNA"/>
</dbReference>
<keyword evidence="2" id="KW-0472">Membrane</keyword>
<keyword evidence="4" id="KW-1185">Reference proteome</keyword>
<dbReference type="RefSeq" id="WP_121896485.1">
    <property type="nucleotide sequence ID" value="NZ_RCNT01000001.1"/>
</dbReference>
<accession>A0A3L9YCZ5</accession>
<keyword evidence="2" id="KW-1133">Transmembrane helix</keyword>
<evidence type="ECO:0000256" key="2">
    <source>
        <dbReference type="SAM" id="Phobius"/>
    </source>
</evidence>
<keyword evidence="2" id="KW-0812">Transmembrane</keyword>
<evidence type="ECO:0008006" key="5">
    <source>
        <dbReference type="Google" id="ProtNLM"/>
    </source>
</evidence>
<dbReference type="InterPro" id="IPR029045">
    <property type="entry name" value="ClpP/crotonase-like_dom_sf"/>
</dbReference>